<evidence type="ECO:0000313" key="1">
    <source>
        <dbReference type="EMBL" id="CAG8533732.1"/>
    </source>
</evidence>
<proteinExistence type="predicted"/>
<evidence type="ECO:0000313" key="2">
    <source>
        <dbReference type="Proteomes" id="UP000789860"/>
    </source>
</evidence>
<accession>A0ACA9LIY6</accession>
<name>A0ACA9LIY6_9GLOM</name>
<sequence>MSAKTHKTRKQRGSSKYIPSDNESENVSSFETLNRSLKGQNYIKAIGNCSSDEYAKKNNGWSHSSKGHSRSSDRKNTAKCIIHSIHRKKPRRKSRKNTVVVVGASESNEPKKMIIPKIVVRNPTHKVVKILKKTNTTSEGHLAPPVPKKRKKRNNNKVITDKYTAEVKDALLASFPLPSSSIPRIFNKNINIIGAINIQSFGVKKISNNAIMRIIVDILQRYDIVFCQEIHVPEGKEGIIQQLADLVSTPTTPYSFVLSRPIGKNSYQERYLYLYRQNEWKVLEDYVIDNEDKDKFIREPYVVRFQHLRKPNMKVTLVGCHTQPENAFYEIKALVTDVFINVRKKLKKDIIQENGKTIGLYTLLRRYLCCCFEHLQDTNEISEENTLFVGDNEPIILMGDFNASGSYLNKKELSELDGILHKNNLVWGIQHSSDTTVAAGYAAYDRFVFEEVNKRRWIGHTRVWRFDESWINEKFDPILVKNVAKRITDHYPIEFELRI</sequence>
<dbReference type="Proteomes" id="UP000789860">
    <property type="component" value="Unassembled WGS sequence"/>
</dbReference>
<organism evidence="1 2">
    <name type="scientific">Scutellospora calospora</name>
    <dbReference type="NCBI Taxonomy" id="85575"/>
    <lineage>
        <taxon>Eukaryota</taxon>
        <taxon>Fungi</taxon>
        <taxon>Fungi incertae sedis</taxon>
        <taxon>Mucoromycota</taxon>
        <taxon>Glomeromycotina</taxon>
        <taxon>Glomeromycetes</taxon>
        <taxon>Diversisporales</taxon>
        <taxon>Gigasporaceae</taxon>
        <taxon>Scutellospora</taxon>
    </lineage>
</organism>
<reference evidence="1" key="1">
    <citation type="submission" date="2021-06" db="EMBL/GenBank/DDBJ databases">
        <authorList>
            <person name="Kallberg Y."/>
            <person name="Tangrot J."/>
            <person name="Rosling A."/>
        </authorList>
    </citation>
    <scope>NUCLEOTIDE SEQUENCE</scope>
    <source>
        <strain evidence="1">AU212A</strain>
    </source>
</reference>
<gene>
    <name evidence="1" type="ORF">SCALOS_LOCUS4560</name>
</gene>
<dbReference type="EMBL" id="CAJVPM010006323">
    <property type="protein sequence ID" value="CAG8533732.1"/>
    <property type="molecule type" value="Genomic_DNA"/>
</dbReference>
<comment type="caution">
    <text evidence="1">The sequence shown here is derived from an EMBL/GenBank/DDBJ whole genome shotgun (WGS) entry which is preliminary data.</text>
</comment>
<protein>
    <submittedName>
        <fullName evidence="1">118_t:CDS:1</fullName>
    </submittedName>
</protein>
<keyword evidence="2" id="KW-1185">Reference proteome</keyword>